<keyword evidence="3" id="KW-1185">Reference proteome</keyword>
<reference evidence="2 3" key="1">
    <citation type="journal article" date="2023" name="Arcadia Sci">
        <title>De novo assembly of a long-read Amblyomma americanum tick genome.</title>
        <authorList>
            <person name="Chou S."/>
            <person name="Poskanzer K.E."/>
            <person name="Rollins M."/>
            <person name="Thuy-Boun P.S."/>
        </authorList>
    </citation>
    <scope>NUCLEOTIDE SEQUENCE [LARGE SCALE GENOMIC DNA]</scope>
    <source>
        <strain evidence="2">F_SG_1</strain>
        <tissue evidence="2">Salivary glands</tissue>
    </source>
</reference>
<dbReference type="AlphaFoldDB" id="A0AAQ4EC10"/>
<evidence type="ECO:0000313" key="3">
    <source>
        <dbReference type="Proteomes" id="UP001321473"/>
    </source>
</evidence>
<name>A0AAQ4EC10_AMBAM</name>
<dbReference type="InterPro" id="IPR049092">
    <property type="entry name" value="MIOS_a-sol"/>
</dbReference>
<evidence type="ECO:0000313" key="2">
    <source>
        <dbReference type="EMBL" id="KAK8772133.1"/>
    </source>
</evidence>
<protein>
    <recommendedName>
        <fullName evidence="1">MIOS-like alpha-solenoid domain-containing protein</fullName>
    </recommendedName>
</protein>
<comment type="caution">
    <text evidence="2">The sequence shown here is derived from an EMBL/GenBank/DDBJ whole genome shotgun (WGS) entry which is preliminary data.</text>
</comment>
<accession>A0AAQ4EC10</accession>
<gene>
    <name evidence="2" type="ORF">V5799_024623</name>
</gene>
<dbReference type="Pfam" id="PF21719">
    <property type="entry name" value="MIOS_a-sol"/>
    <property type="match status" value="1"/>
</dbReference>
<dbReference type="Proteomes" id="UP001321473">
    <property type="component" value="Unassembled WGS sequence"/>
</dbReference>
<organism evidence="2 3">
    <name type="scientific">Amblyomma americanum</name>
    <name type="common">Lone star tick</name>
    <dbReference type="NCBI Taxonomy" id="6943"/>
    <lineage>
        <taxon>Eukaryota</taxon>
        <taxon>Metazoa</taxon>
        <taxon>Ecdysozoa</taxon>
        <taxon>Arthropoda</taxon>
        <taxon>Chelicerata</taxon>
        <taxon>Arachnida</taxon>
        <taxon>Acari</taxon>
        <taxon>Parasitiformes</taxon>
        <taxon>Ixodida</taxon>
        <taxon>Ixodoidea</taxon>
        <taxon>Ixodidae</taxon>
        <taxon>Amblyomminae</taxon>
        <taxon>Amblyomma</taxon>
    </lineage>
</organism>
<dbReference type="EMBL" id="JARKHS020018773">
    <property type="protein sequence ID" value="KAK8772133.1"/>
    <property type="molecule type" value="Genomic_DNA"/>
</dbReference>
<feature type="domain" description="MIOS-like alpha-solenoid" evidence="1">
    <location>
        <begin position="102"/>
        <end position="223"/>
    </location>
</feature>
<sequence length="224" mass="24874">MPLPLTHCRPLQRSLEENSRLKLVNKSDYAVGVRAMLGDLGSTRPSEPVYRSGQGPLNLVTYTSRERLCTSQYNVGNANVGRILPVMDGVQLAECTYCFHSERVLWLCGWKQRHDGLQGNVFNRRLEKEGNYARKAAIHMFNLRMRDAVTVLREAAAAQGGTVGSGGSSGLGMVALALSGYTKDTREAWREVWHSLRLSLGDPYLQAIFAFLTAADDSYHELLV</sequence>
<proteinExistence type="predicted"/>
<evidence type="ECO:0000259" key="1">
    <source>
        <dbReference type="Pfam" id="PF21719"/>
    </source>
</evidence>